<evidence type="ECO:0000256" key="2">
    <source>
        <dbReference type="ARBA" id="ARBA00012379"/>
    </source>
</evidence>
<dbReference type="InterPro" id="IPR036157">
    <property type="entry name" value="dUTPase-like_sf"/>
</dbReference>
<dbReference type="Proteomes" id="UP000245622">
    <property type="component" value="Chromosome 1"/>
</dbReference>
<keyword evidence="4" id="KW-0546">Nucleotide metabolism</keyword>
<dbReference type="PANTHER" id="PTHR11241:SF0">
    <property type="entry name" value="DEOXYURIDINE 5'-TRIPHOSPHATE NUCLEOTIDOHYDROLASE"/>
    <property type="match status" value="1"/>
</dbReference>
<dbReference type="Pfam" id="PF00692">
    <property type="entry name" value="dUTPase"/>
    <property type="match status" value="1"/>
</dbReference>
<sequence length="154" mass="16728">MIMNVKKTNKDAVIPMFAHPTDSGFDLFTCEDVTVSGGKKGIAKTGLIFEIPQGWGIQIKNKSGITVKGVPTTSGTNADITVFEGTVDMDYRGEVGIMFKNEEDFEITIPKHTKLAQGVLRRVYNCTFIEVEEVNDTVRGDGGFGSTGTTINTK</sequence>
<dbReference type="SUPFAM" id="SSF51283">
    <property type="entry name" value="dUTPase-like"/>
    <property type="match status" value="1"/>
</dbReference>
<comment type="catalytic activity">
    <reaction evidence="5">
        <text>dUTP + H2O = dUMP + diphosphate + H(+)</text>
        <dbReference type="Rhea" id="RHEA:10248"/>
        <dbReference type="ChEBI" id="CHEBI:15377"/>
        <dbReference type="ChEBI" id="CHEBI:15378"/>
        <dbReference type="ChEBI" id="CHEBI:33019"/>
        <dbReference type="ChEBI" id="CHEBI:61555"/>
        <dbReference type="ChEBI" id="CHEBI:246422"/>
        <dbReference type="EC" id="3.6.1.23"/>
    </reaction>
</comment>
<name>A0A1V1HYI0_9FIRM</name>
<evidence type="ECO:0000313" key="8">
    <source>
        <dbReference type="Proteomes" id="UP000245622"/>
    </source>
</evidence>
<dbReference type="GO" id="GO:0006226">
    <property type="term" value="P:dUMP biosynthetic process"/>
    <property type="evidence" value="ECO:0007669"/>
    <property type="project" value="InterPro"/>
</dbReference>
<evidence type="ECO:0000313" key="7">
    <source>
        <dbReference type="EMBL" id="CED93030.1"/>
    </source>
</evidence>
<evidence type="ECO:0000256" key="1">
    <source>
        <dbReference type="ARBA" id="ARBA00006581"/>
    </source>
</evidence>
<feature type="domain" description="dUTPase-like" evidence="6">
    <location>
        <begin position="12"/>
        <end position="148"/>
    </location>
</feature>
<dbReference type="EMBL" id="LN555523">
    <property type="protein sequence ID" value="CED93030.1"/>
    <property type="molecule type" value="Genomic_DNA"/>
</dbReference>
<comment type="similarity">
    <text evidence="1">Belongs to the dUTPase family.</text>
</comment>
<evidence type="ECO:0000256" key="3">
    <source>
        <dbReference type="ARBA" id="ARBA00022801"/>
    </source>
</evidence>
<dbReference type="InterPro" id="IPR008181">
    <property type="entry name" value="dUTPase"/>
</dbReference>
<gene>
    <name evidence="7" type="ORF">CRIB_273</name>
</gene>
<dbReference type="GO" id="GO:0004170">
    <property type="term" value="F:dUTP diphosphatase activity"/>
    <property type="evidence" value="ECO:0007669"/>
    <property type="project" value="UniProtKB-EC"/>
</dbReference>
<dbReference type="NCBIfam" id="NF001862">
    <property type="entry name" value="PRK00601.1"/>
    <property type="match status" value="1"/>
</dbReference>
<dbReference type="NCBIfam" id="TIGR00576">
    <property type="entry name" value="dut"/>
    <property type="match status" value="1"/>
</dbReference>
<accession>A0A1V1HYI0</accession>
<dbReference type="GO" id="GO:0046081">
    <property type="term" value="P:dUTP catabolic process"/>
    <property type="evidence" value="ECO:0007669"/>
    <property type="project" value="InterPro"/>
</dbReference>
<keyword evidence="8" id="KW-1185">Reference proteome</keyword>
<dbReference type="InterPro" id="IPR033704">
    <property type="entry name" value="dUTPase_trimeric"/>
</dbReference>
<keyword evidence="3 7" id="KW-0378">Hydrolase</keyword>
<proteinExistence type="inferred from homology"/>
<dbReference type="Gene3D" id="2.70.40.10">
    <property type="match status" value="1"/>
</dbReference>
<dbReference type="PANTHER" id="PTHR11241">
    <property type="entry name" value="DEOXYURIDINE 5'-TRIPHOSPHATE NUCLEOTIDOHYDROLASE"/>
    <property type="match status" value="1"/>
</dbReference>
<evidence type="ECO:0000256" key="4">
    <source>
        <dbReference type="ARBA" id="ARBA00023080"/>
    </source>
</evidence>
<reference evidence="7 8" key="1">
    <citation type="submission" date="2014-04" db="EMBL/GenBank/DDBJ databases">
        <authorList>
            <person name="Hornung B.V."/>
        </authorList>
    </citation>
    <scope>NUCLEOTIDE SEQUENCE [LARGE SCALE GENOMIC DNA]</scope>
    <source>
        <strain evidence="7 8">CRIB</strain>
    </source>
</reference>
<dbReference type="KEGG" id="ril:CRIB_273"/>
<dbReference type="GO" id="GO:0000287">
    <property type="term" value="F:magnesium ion binding"/>
    <property type="evidence" value="ECO:0007669"/>
    <property type="project" value="InterPro"/>
</dbReference>
<evidence type="ECO:0000256" key="5">
    <source>
        <dbReference type="ARBA" id="ARBA00047686"/>
    </source>
</evidence>
<dbReference type="AlphaFoldDB" id="A0A1V1HYI0"/>
<organism evidence="7 8">
    <name type="scientific">Romboutsia ilealis</name>
    <dbReference type="NCBI Taxonomy" id="1115758"/>
    <lineage>
        <taxon>Bacteria</taxon>
        <taxon>Bacillati</taxon>
        <taxon>Bacillota</taxon>
        <taxon>Clostridia</taxon>
        <taxon>Peptostreptococcales</taxon>
        <taxon>Peptostreptococcaceae</taxon>
        <taxon>Romboutsia</taxon>
    </lineage>
</organism>
<dbReference type="CDD" id="cd07557">
    <property type="entry name" value="trimeric_dUTPase"/>
    <property type="match status" value="1"/>
</dbReference>
<dbReference type="InterPro" id="IPR029054">
    <property type="entry name" value="dUTPase-like"/>
</dbReference>
<dbReference type="EC" id="3.6.1.23" evidence="2"/>
<evidence type="ECO:0000259" key="6">
    <source>
        <dbReference type="Pfam" id="PF00692"/>
    </source>
</evidence>
<protein>
    <recommendedName>
        <fullName evidence="2">dUTP diphosphatase</fullName>
        <ecNumber evidence="2">3.6.1.23</ecNumber>
    </recommendedName>
</protein>
<dbReference type="GeneID" id="82204449"/>
<dbReference type="RefSeq" id="WP_180702780.1">
    <property type="nucleotide sequence ID" value="NZ_CAJUCR010000006.1"/>
</dbReference>